<sequence>MSDAEIMLELEKPFPFDHTSVDTGKRAAALNVPEALTTQDAYIDNMVQPEVYAEMELEIASDPALQALAEQEKPETFTDIQPDGSRSFLSRPN</sequence>
<protein>
    <submittedName>
        <fullName evidence="2">Uncharacterized protein</fullName>
    </submittedName>
</protein>
<reference evidence="2 3" key="1">
    <citation type="submission" date="2019-08" db="EMBL/GenBank/DDBJ databases">
        <title>Whole genome sequencing of chitin degrading bacteria Chitinophaga pinensis YS16.</title>
        <authorList>
            <person name="Singh R.P."/>
            <person name="Manchanda G."/>
            <person name="Maurya I.K."/>
            <person name="Joshi N.K."/>
            <person name="Srivastava A.K."/>
        </authorList>
    </citation>
    <scope>NUCLEOTIDE SEQUENCE [LARGE SCALE GENOMIC DNA]</scope>
    <source>
        <strain evidence="2 3">YS-16</strain>
    </source>
</reference>
<keyword evidence="3" id="KW-1185">Reference proteome</keyword>
<dbReference type="Proteomes" id="UP000318815">
    <property type="component" value="Unassembled WGS sequence"/>
</dbReference>
<evidence type="ECO:0000313" key="3">
    <source>
        <dbReference type="Proteomes" id="UP000318815"/>
    </source>
</evidence>
<gene>
    <name evidence="2" type="ORF">FEF09_27315</name>
</gene>
<evidence type="ECO:0000313" key="2">
    <source>
        <dbReference type="EMBL" id="TWV93268.1"/>
    </source>
</evidence>
<dbReference type="RefSeq" id="WP_146308036.1">
    <property type="nucleotide sequence ID" value="NZ_VOHS01000058.1"/>
</dbReference>
<feature type="region of interest" description="Disordered" evidence="1">
    <location>
        <begin position="72"/>
        <end position="93"/>
    </location>
</feature>
<name>A0A5C6LK35_9BACT</name>
<accession>A0A5C6LK35</accession>
<dbReference type="EMBL" id="VOHS01000058">
    <property type="protein sequence ID" value="TWV93268.1"/>
    <property type="molecule type" value="Genomic_DNA"/>
</dbReference>
<comment type="caution">
    <text evidence="2">The sequence shown here is derived from an EMBL/GenBank/DDBJ whole genome shotgun (WGS) entry which is preliminary data.</text>
</comment>
<evidence type="ECO:0000256" key="1">
    <source>
        <dbReference type="SAM" id="MobiDB-lite"/>
    </source>
</evidence>
<proteinExistence type="predicted"/>
<organism evidence="2 3">
    <name type="scientific">Chitinophaga pinensis</name>
    <dbReference type="NCBI Taxonomy" id="79329"/>
    <lineage>
        <taxon>Bacteria</taxon>
        <taxon>Pseudomonadati</taxon>
        <taxon>Bacteroidota</taxon>
        <taxon>Chitinophagia</taxon>
        <taxon>Chitinophagales</taxon>
        <taxon>Chitinophagaceae</taxon>
        <taxon>Chitinophaga</taxon>
    </lineage>
</organism>
<dbReference type="AlphaFoldDB" id="A0A5C6LK35"/>